<reference evidence="1 2" key="1">
    <citation type="submission" date="2015-10" db="EMBL/GenBank/DDBJ databases">
        <title>Draft genome sequence of pyrrolomycin-producing Streptomyces vitaminophilus.</title>
        <authorList>
            <person name="Graham D.E."/>
            <person name="Mahan K.M."/>
            <person name="Klingeman D.M."/>
            <person name="Hettich R.L."/>
            <person name="Parry R.J."/>
        </authorList>
    </citation>
    <scope>NUCLEOTIDE SEQUENCE [LARGE SCALE GENOMIC DNA]</scope>
    <source>
        <strain evidence="1 2">ATCC 31673</strain>
    </source>
</reference>
<sequence>MPTCPACGSEDREFVAIAVVVEVLRSGSLTAPCTDCRQVTFVFEPDMVCAPCQRLLPDLNERLRERFALHGPGSSEGLACAGCELEGQTRGMVQVVACPHCDGDLAFAQDDFPPHGMFLSCPSCQKAVRIPRTVWCPKCGLNFRRTGIADLVRQANT</sequence>
<dbReference type="STRING" id="76728.AQ490_26320"/>
<accession>A0A0T6LQC5</accession>
<keyword evidence="2" id="KW-1185">Reference proteome</keyword>
<dbReference type="OrthoDB" id="5195964at2"/>
<dbReference type="Proteomes" id="UP000050867">
    <property type="component" value="Unassembled WGS sequence"/>
</dbReference>
<comment type="caution">
    <text evidence="1">The sequence shown here is derived from an EMBL/GenBank/DDBJ whole genome shotgun (WGS) entry which is preliminary data.</text>
</comment>
<name>A0A0T6LQC5_WENVI</name>
<dbReference type="eggNOG" id="ENOG5030MWD">
    <property type="taxonomic scope" value="Bacteria"/>
</dbReference>
<protein>
    <submittedName>
        <fullName evidence="1">Uncharacterized protein</fullName>
    </submittedName>
</protein>
<evidence type="ECO:0000313" key="2">
    <source>
        <dbReference type="Proteomes" id="UP000050867"/>
    </source>
</evidence>
<evidence type="ECO:0000313" key="1">
    <source>
        <dbReference type="EMBL" id="KRV48180.1"/>
    </source>
</evidence>
<dbReference type="AlphaFoldDB" id="A0A0T6LQC5"/>
<dbReference type="RefSeq" id="WP_018385305.1">
    <property type="nucleotide sequence ID" value="NZ_LLZU01000028.1"/>
</dbReference>
<proteinExistence type="predicted"/>
<gene>
    <name evidence="1" type="ORF">AQ490_26320</name>
</gene>
<dbReference type="EMBL" id="LLZU01000028">
    <property type="protein sequence ID" value="KRV48180.1"/>
    <property type="molecule type" value="Genomic_DNA"/>
</dbReference>
<organism evidence="1 2">
    <name type="scientific">Wenjunlia vitaminophila</name>
    <name type="common">Streptomyces vitaminophilus</name>
    <dbReference type="NCBI Taxonomy" id="76728"/>
    <lineage>
        <taxon>Bacteria</taxon>
        <taxon>Bacillati</taxon>
        <taxon>Actinomycetota</taxon>
        <taxon>Actinomycetes</taxon>
        <taxon>Kitasatosporales</taxon>
        <taxon>Streptomycetaceae</taxon>
        <taxon>Wenjunlia</taxon>
    </lineage>
</organism>